<evidence type="ECO:0000259" key="2">
    <source>
        <dbReference type="PROSITE" id="PS00028"/>
    </source>
</evidence>
<gene>
    <name evidence="3" type="ORF">MNOR_LOCUS34537</name>
</gene>
<evidence type="ECO:0000313" key="4">
    <source>
        <dbReference type="Proteomes" id="UP001497623"/>
    </source>
</evidence>
<feature type="region of interest" description="Disordered" evidence="1">
    <location>
        <begin position="32"/>
        <end position="59"/>
    </location>
</feature>
<protein>
    <recommendedName>
        <fullName evidence="2">C2H2-type domain-containing protein</fullName>
    </recommendedName>
</protein>
<organism evidence="3 4">
    <name type="scientific">Meganyctiphanes norvegica</name>
    <name type="common">Northern krill</name>
    <name type="synonym">Thysanopoda norvegica</name>
    <dbReference type="NCBI Taxonomy" id="48144"/>
    <lineage>
        <taxon>Eukaryota</taxon>
        <taxon>Metazoa</taxon>
        <taxon>Ecdysozoa</taxon>
        <taxon>Arthropoda</taxon>
        <taxon>Crustacea</taxon>
        <taxon>Multicrustacea</taxon>
        <taxon>Malacostraca</taxon>
        <taxon>Eumalacostraca</taxon>
        <taxon>Eucarida</taxon>
        <taxon>Euphausiacea</taxon>
        <taxon>Euphausiidae</taxon>
        <taxon>Meganyctiphanes</taxon>
    </lineage>
</organism>
<dbReference type="AlphaFoldDB" id="A0AAV2SAX5"/>
<feature type="domain" description="C2H2-type" evidence="2">
    <location>
        <begin position="13"/>
        <end position="33"/>
    </location>
</feature>
<dbReference type="Proteomes" id="UP001497623">
    <property type="component" value="Unassembled WGS sequence"/>
</dbReference>
<proteinExistence type="predicted"/>
<evidence type="ECO:0000256" key="1">
    <source>
        <dbReference type="SAM" id="MobiDB-lite"/>
    </source>
</evidence>
<comment type="caution">
    <text evidence="3">The sequence shown here is derived from an EMBL/GenBank/DDBJ whole genome shotgun (WGS) entry which is preliminary data.</text>
</comment>
<accession>A0AAV2SAX5</accession>
<dbReference type="InterPro" id="IPR013087">
    <property type="entry name" value="Znf_C2H2_type"/>
</dbReference>
<keyword evidence="4" id="KW-1185">Reference proteome</keyword>
<sequence length="111" mass="12460">MESHDSEMNSFKCSECVYECTSQDLLHIHMGSHKRSAVVDNQRRRSGTGSDMRKGSISKSNVWDKLSLDDLARQHFIETLISNDGFSAPIKNGKPIRPKDVQMPPRNGSTP</sequence>
<feature type="region of interest" description="Disordered" evidence="1">
    <location>
        <begin position="84"/>
        <end position="111"/>
    </location>
</feature>
<evidence type="ECO:0000313" key="3">
    <source>
        <dbReference type="EMBL" id="CAL4174534.1"/>
    </source>
</evidence>
<dbReference type="EMBL" id="CAXKWB010053610">
    <property type="protein sequence ID" value="CAL4174534.1"/>
    <property type="molecule type" value="Genomic_DNA"/>
</dbReference>
<name>A0AAV2SAX5_MEGNR</name>
<reference evidence="3 4" key="1">
    <citation type="submission" date="2024-05" db="EMBL/GenBank/DDBJ databases">
        <authorList>
            <person name="Wallberg A."/>
        </authorList>
    </citation>
    <scope>NUCLEOTIDE SEQUENCE [LARGE SCALE GENOMIC DNA]</scope>
</reference>
<dbReference type="PROSITE" id="PS00028">
    <property type="entry name" value="ZINC_FINGER_C2H2_1"/>
    <property type="match status" value="1"/>
</dbReference>